<sequence>MASAGGAAGGAASGESSTKRYRLQKESELRVEVGWEAPLKLQLLSGTAEIFGTELPPAVSMIFPPGHKSAIFTWWGYGGTRWDCRGRLRC</sequence>
<feature type="compositionally biased region" description="Gly residues" evidence="1">
    <location>
        <begin position="1"/>
        <end position="12"/>
    </location>
</feature>
<dbReference type="Pfam" id="PF16573">
    <property type="entry name" value="CLP1_N"/>
    <property type="match status" value="1"/>
</dbReference>
<keyword evidence="4" id="KW-1185">Reference proteome</keyword>
<organism evidence="3 4">
    <name type="scientific">Riccia sorocarpa</name>
    <dbReference type="NCBI Taxonomy" id="122646"/>
    <lineage>
        <taxon>Eukaryota</taxon>
        <taxon>Viridiplantae</taxon>
        <taxon>Streptophyta</taxon>
        <taxon>Embryophyta</taxon>
        <taxon>Marchantiophyta</taxon>
        <taxon>Marchantiopsida</taxon>
        <taxon>Marchantiidae</taxon>
        <taxon>Marchantiales</taxon>
        <taxon>Ricciaceae</taxon>
        <taxon>Riccia</taxon>
    </lineage>
</organism>
<protein>
    <recommendedName>
        <fullName evidence="2">Clp1 N-terminal domain-containing protein</fullName>
    </recommendedName>
</protein>
<accession>A0ABD3HQB2</accession>
<dbReference type="EMBL" id="JBJQOH010000003">
    <property type="protein sequence ID" value="KAL3693583.1"/>
    <property type="molecule type" value="Genomic_DNA"/>
</dbReference>
<feature type="region of interest" description="Disordered" evidence="1">
    <location>
        <begin position="1"/>
        <end position="21"/>
    </location>
</feature>
<comment type="caution">
    <text evidence="3">The sequence shown here is derived from an EMBL/GenBank/DDBJ whole genome shotgun (WGS) entry which is preliminary data.</text>
</comment>
<dbReference type="InterPro" id="IPR038239">
    <property type="entry name" value="Clp1_N_sf"/>
</dbReference>
<dbReference type="InterPro" id="IPR032324">
    <property type="entry name" value="Clp1_N"/>
</dbReference>
<gene>
    <name evidence="3" type="ORF">R1sor_007234</name>
</gene>
<proteinExistence type="predicted"/>
<feature type="domain" description="Clp1 N-terminal" evidence="2">
    <location>
        <begin position="23"/>
        <end position="76"/>
    </location>
</feature>
<evidence type="ECO:0000313" key="3">
    <source>
        <dbReference type="EMBL" id="KAL3693583.1"/>
    </source>
</evidence>
<evidence type="ECO:0000256" key="1">
    <source>
        <dbReference type="SAM" id="MobiDB-lite"/>
    </source>
</evidence>
<dbReference type="Proteomes" id="UP001633002">
    <property type="component" value="Unassembled WGS sequence"/>
</dbReference>
<name>A0ABD3HQB2_9MARC</name>
<dbReference type="AlphaFoldDB" id="A0ABD3HQB2"/>
<reference evidence="3 4" key="1">
    <citation type="submission" date="2024-09" db="EMBL/GenBank/DDBJ databases">
        <title>Chromosome-scale assembly of Riccia sorocarpa.</title>
        <authorList>
            <person name="Paukszto L."/>
        </authorList>
    </citation>
    <scope>NUCLEOTIDE SEQUENCE [LARGE SCALE GENOMIC DNA]</scope>
    <source>
        <strain evidence="3">LP-2024</strain>
        <tissue evidence="3">Aerial parts of the thallus</tissue>
    </source>
</reference>
<evidence type="ECO:0000313" key="4">
    <source>
        <dbReference type="Proteomes" id="UP001633002"/>
    </source>
</evidence>
<dbReference type="Gene3D" id="2.60.120.1030">
    <property type="entry name" value="Clp1, DNA binding domain"/>
    <property type="match status" value="1"/>
</dbReference>
<evidence type="ECO:0000259" key="2">
    <source>
        <dbReference type="Pfam" id="PF16573"/>
    </source>
</evidence>